<feature type="transmembrane region" description="Helical" evidence="1">
    <location>
        <begin position="7"/>
        <end position="25"/>
    </location>
</feature>
<evidence type="ECO:0000256" key="1">
    <source>
        <dbReference type="SAM" id="Phobius"/>
    </source>
</evidence>
<keyword evidence="1" id="KW-1133">Transmembrane helix</keyword>
<feature type="transmembrane region" description="Helical" evidence="1">
    <location>
        <begin position="62"/>
        <end position="81"/>
    </location>
</feature>
<name>A0A1C0YBP4_9BACL</name>
<dbReference type="Proteomes" id="UP000093199">
    <property type="component" value="Unassembled WGS sequence"/>
</dbReference>
<comment type="caution">
    <text evidence="2">The sequence shown here is derived from an EMBL/GenBank/DDBJ whole genome shotgun (WGS) entry which is preliminary data.</text>
</comment>
<accession>A0A1C0YBP4</accession>
<gene>
    <name evidence="2" type="ORF">A6M13_03245</name>
</gene>
<sequence length="84" mass="9242">MRQYLGIIAIIMLLGTYLVLELLVGKQIAHLWVWIMVVGYLAAAIVTCYSESGFWKKASATILIALPLGVIVMLCSFMFGISGF</sequence>
<evidence type="ECO:0000313" key="2">
    <source>
        <dbReference type="EMBL" id="OCS84606.1"/>
    </source>
</evidence>
<proteinExistence type="predicted"/>
<dbReference type="EMBL" id="MASJ01000023">
    <property type="protein sequence ID" value="OCS84606.1"/>
    <property type="molecule type" value="Genomic_DNA"/>
</dbReference>
<keyword evidence="1" id="KW-0472">Membrane</keyword>
<dbReference type="AlphaFoldDB" id="A0A1C0YBP4"/>
<dbReference type="OrthoDB" id="2891637at2"/>
<evidence type="ECO:0000313" key="3">
    <source>
        <dbReference type="Proteomes" id="UP000093199"/>
    </source>
</evidence>
<keyword evidence="1" id="KW-0812">Transmembrane</keyword>
<dbReference type="RefSeq" id="WP_066545694.1">
    <property type="nucleotide sequence ID" value="NZ_MASJ01000023.1"/>
</dbReference>
<feature type="transmembrane region" description="Helical" evidence="1">
    <location>
        <begin position="31"/>
        <end position="50"/>
    </location>
</feature>
<protein>
    <submittedName>
        <fullName evidence="2">Uncharacterized protein</fullName>
    </submittedName>
</protein>
<dbReference type="STRING" id="33978.A6M13_03245"/>
<reference evidence="2 3" key="1">
    <citation type="submission" date="2016-07" db="EMBL/GenBank/DDBJ databases">
        <title>Caryophanon tenue genome sequencing.</title>
        <authorList>
            <person name="Verma A."/>
            <person name="Pal Y."/>
            <person name="Krishnamurthi S."/>
        </authorList>
    </citation>
    <scope>NUCLEOTIDE SEQUENCE [LARGE SCALE GENOMIC DNA]</scope>
    <source>
        <strain evidence="2 3">DSM 14152</strain>
    </source>
</reference>
<keyword evidence="3" id="KW-1185">Reference proteome</keyword>
<organism evidence="2 3">
    <name type="scientific">Caryophanon tenue</name>
    <dbReference type="NCBI Taxonomy" id="33978"/>
    <lineage>
        <taxon>Bacteria</taxon>
        <taxon>Bacillati</taxon>
        <taxon>Bacillota</taxon>
        <taxon>Bacilli</taxon>
        <taxon>Bacillales</taxon>
        <taxon>Caryophanaceae</taxon>
        <taxon>Caryophanon</taxon>
    </lineage>
</organism>